<dbReference type="FunFam" id="2.10.230.10:FF:000001">
    <property type="entry name" value="DnaJ subfamily A member 2"/>
    <property type="match status" value="1"/>
</dbReference>
<keyword evidence="1 7" id="KW-0479">Metal-binding</keyword>
<evidence type="ECO:0000256" key="1">
    <source>
        <dbReference type="ARBA" id="ARBA00022723"/>
    </source>
</evidence>
<proteinExistence type="predicted"/>
<protein>
    <recommendedName>
        <fullName evidence="13">CR-type domain-containing protein</fullName>
    </recommendedName>
</protein>
<dbReference type="InterPro" id="IPR008971">
    <property type="entry name" value="HSP40/DnaJ_pept-bd"/>
</dbReference>
<dbReference type="Gene3D" id="2.60.260.20">
    <property type="entry name" value="Urease metallochaperone UreE, N-terminal domain"/>
    <property type="match status" value="2"/>
</dbReference>
<evidence type="ECO:0000313" key="11">
    <source>
        <dbReference type="EMBL" id="KAB0362287.1"/>
    </source>
</evidence>
<feature type="domain" description="CR-type" evidence="10">
    <location>
        <begin position="102"/>
        <end position="186"/>
    </location>
</feature>
<dbReference type="Gene3D" id="1.10.287.110">
    <property type="entry name" value="DnaJ domain"/>
    <property type="match status" value="1"/>
</dbReference>
<dbReference type="SUPFAM" id="SSF57938">
    <property type="entry name" value="DnaJ/Hsp40 cysteine-rich domain"/>
    <property type="match status" value="1"/>
</dbReference>
<evidence type="ECO:0000256" key="5">
    <source>
        <dbReference type="ARBA" id="ARBA00023186"/>
    </source>
</evidence>
<sequence>MENVVAYRKLDKEYHPDKNPNAGDKFKEISFSYEKRELYDRYGEQDFREGSSGSGGMDDIFSHIFGGGLFGFMVNQSRSRNGRRREDMMHPLKVFLEDLCNGQTTKLQLSKNAPCSACSGQGEKSGAVQRCSAGRGRGVHGMSKQLAPGMVRQMQSVCSDCNGEGEVINEKDRCKKCEGKKVIKEVKILEVYVDKGRKHGQRIPFLGKQTRYQEWTQETLFFCYKKMNMRYIELVEALCAFQFTFKHLDGPQIVVKYPPVKVIEPGCVLIVQGEGMPQYHNPFEKGDFYIKFDLSELEDLLPSRPDVPNIIGDIEEVALQEFNSTQSSGGGQSREAYSDSSDEEGSSHHGPGEQCAHQSTLQTNCTDGFSFHIGLVCFPQSSWSIWSTQMN</sequence>
<reference evidence="11 12" key="1">
    <citation type="submission" date="2019-06" db="EMBL/GenBank/DDBJ databases">
        <title>Discovery of a novel chromosome fission-fusion reversal in muntjac.</title>
        <authorList>
            <person name="Mudd A.B."/>
            <person name="Bredeson J.V."/>
            <person name="Baum R."/>
            <person name="Hockemeyer D."/>
            <person name="Rokhsar D.S."/>
        </authorList>
    </citation>
    <scope>NUCLEOTIDE SEQUENCE [LARGE SCALE GENOMIC DNA]</scope>
    <source>
        <strain evidence="11">UTSW_UCB_Mm</strain>
        <tissue evidence="11">Fibroblast cell line</tissue>
    </source>
</reference>
<feature type="domain" description="J" evidence="9">
    <location>
        <begin position="1"/>
        <end position="43"/>
    </location>
</feature>
<dbReference type="GO" id="GO:0008270">
    <property type="term" value="F:zinc ion binding"/>
    <property type="evidence" value="ECO:0007669"/>
    <property type="project" value="UniProtKB-KW"/>
</dbReference>
<dbReference type="PANTHER" id="PTHR43888">
    <property type="entry name" value="DNAJ-LIKE-2, ISOFORM A-RELATED"/>
    <property type="match status" value="1"/>
</dbReference>
<evidence type="ECO:0000259" key="9">
    <source>
        <dbReference type="PROSITE" id="PS50076"/>
    </source>
</evidence>
<evidence type="ECO:0000256" key="3">
    <source>
        <dbReference type="ARBA" id="ARBA00022771"/>
    </source>
</evidence>
<dbReference type="Proteomes" id="UP000326458">
    <property type="component" value="Unassembled WGS sequence"/>
</dbReference>
<organism evidence="11 12">
    <name type="scientific">Muntiacus muntjak</name>
    <name type="common">Barking deer</name>
    <name type="synonym">Indian muntjac</name>
    <dbReference type="NCBI Taxonomy" id="9888"/>
    <lineage>
        <taxon>Eukaryota</taxon>
        <taxon>Metazoa</taxon>
        <taxon>Chordata</taxon>
        <taxon>Craniata</taxon>
        <taxon>Vertebrata</taxon>
        <taxon>Euteleostomi</taxon>
        <taxon>Mammalia</taxon>
        <taxon>Eutheria</taxon>
        <taxon>Laurasiatheria</taxon>
        <taxon>Artiodactyla</taxon>
        <taxon>Ruminantia</taxon>
        <taxon>Pecora</taxon>
        <taxon>Cervidae</taxon>
        <taxon>Muntiacinae</taxon>
        <taxon>Muntiacus</taxon>
    </lineage>
</organism>
<dbReference type="InterPro" id="IPR036869">
    <property type="entry name" value="J_dom_sf"/>
</dbReference>
<dbReference type="InterPro" id="IPR044713">
    <property type="entry name" value="DNJA1/2-like"/>
</dbReference>
<dbReference type="GO" id="GO:0030544">
    <property type="term" value="F:Hsp70 protein binding"/>
    <property type="evidence" value="ECO:0007669"/>
    <property type="project" value="InterPro"/>
</dbReference>
<accession>A0A5N3WMZ5</accession>
<keyword evidence="12" id="KW-1185">Reference proteome</keyword>
<dbReference type="InterPro" id="IPR001623">
    <property type="entry name" value="DnaJ_domain"/>
</dbReference>
<dbReference type="SUPFAM" id="SSF46565">
    <property type="entry name" value="Chaperone J-domain"/>
    <property type="match status" value="1"/>
</dbReference>
<dbReference type="FunFam" id="2.60.260.20:FF:000003">
    <property type="entry name" value="DnaJ subfamily A member 2"/>
    <property type="match status" value="1"/>
</dbReference>
<dbReference type="CDD" id="cd06257">
    <property type="entry name" value="DnaJ"/>
    <property type="match status" value="1"/>
</dbReference>
<dbReference type="Pfam" id="PF00226">
    <property type="entry name" value="DnaJ"/>
    <property type="match status" value="1"/>
</dbReference>
<evidence type="ECO:0000256" key="8">
    <source>
        <dbReference type="SAM" id="MobiDB-lite"/>
    </source>
</evidence>
<keyword evidence="6" id="KW-0449">Lipoprotein</keyword>
<evidence type="ECO:0000256" key="2">
    <source>
        <dbReference type="ARBA" id="ARBA00022737"/>
    </source>
</evidence>
<keyword evidence="5" id="KW-0143">Chaperone</keyword>
<dbReference type="Gene3D" id="2.10.230.10">
    <property type="entry name" value="Heat shock protein DnaJ, cysteine-rich domain"/>
    <property type="match status" value="1"/>
</dbReference>
<keyword evidence="2" id="KW-0677">Repeat</keyword>
<dbReference type="GO" id="GO:0051082">
    <property type="term" value="F:unfolded protein binding"/>
    <property type="evidence" value="ECO:0007669"/>
    <property type="project" value="InterPro"/>
</dbReference>
<dbReference type="InterPro" id="IPR036410">
    <property type="entry name" value="HSP_DnaJ_Cys-rich_dom_sf"/>
</dbReference>
<evidence type="ECO:0000256" key="4">
    <source>
        <dbReference type="ARBA" id="ARBA00022833"/>
    </source>
</evidence>
<gene>
    <name evidence="11" type="ORF">FD754_006443</name>
</gene>
<keyword evidence="4 7" id="KW-0862">Zinc</keyword>
<evidence type="ECO:0000259" key="10">
    <source>
        <dbReference type="PROSITE" id="PS51188"/>
    </source>
</evidence>
<feature type="zinc finger region" description="CR-type" evidence="7">
    <location>
        <begin position="102"/>
        <end position="186"/>
    </location>
</feature>
<keyword evidence="3 7" id="KW-0863">Zinc-finger</keyword>
<dbReference type="AlphaFoldDB" id="A0A5N3WMZ5"/>
<dbReference type="CDD" id="cd10719">
    <property type="entry name" value="DnaJ_zf"/>
    <property type="match status" value="1"/>
</dbReference>
<dbReference type="InterPro" id="IPR002939">
    <property type="entry name" value="DnaJ_C"/>
</dbReference>
<evidence type="ECO:0000256" key="6">
    <source>
        <dbReference type="ARBA" id="ARBA00023289"/>
    </source>
</evidence>
<evidence type="ECO:0000256" key="7">
    <source>
        <dbReference type="PROSITE-ProRule" id="PRU00546"/>
    </source>
</evidence>
<dbReference type="PROSITE" id="PS51188">
    <property type="entry name" value="ZF_CR"/>
    <property type="match status" value="1"/>
</dbReference>
<dbReference type="SUPFAM" id="SSF49493">
    <property type="entry name" value="HSP40/DnaJ peptide-binding domain"/>
    <property type="match status" value="2"/>
</dbReference>
<dbReference type="Pfam" id="PF00684">
    <property type="entry name" value="DnaJ_CXXCXGXG"/>
    <property type="match status" value="1"/>
</dbReference>
<dbReference type="GO" id="GO:0006457">
    <property type="term" value="P:protein folding"/>
    <property type="evidence" value="ECO:0007669"/>
    <property type="project" value="InterPro"/>
</dbReference>
<dbReference type="Pfam" id="PF01556">
    <property type="entry name" value="DnaJ_C"/>
    <property type="match status" value="1"/>
</dbReference>
<comment type="caution">
    <text evidence="11">The sequence shown here is derived from an EMBL/GenBank/DDBJ whole genome shotgun (WGS) entry which is preliminary data.</text>
</comment>
<dbReference type="InterPro" id="IPR001305">
    <property type="entry name" value="HSP_DnaJ_Cys-rich_dom"/>
</dbReference>
<name>A0A5N3WMZ5_MUNMU</name>
<dbReference type="EMBL" id="VCEA01000001">
    <property type="protein sequence ID" value="KAB0362287.1"/>
    <property type="molecule type" value="Genomic_DNA"/>
</dbReference>
<dbReference type="PRINTS" id="PR00625">
    <property type="entry name" value="JDOMAIN"/>
</dbReference>
<evidence type="ECO:0000313" key="12">
    <source>
        <dbReference type="Proteomes" id="UP000326458"/>
    </source>
</evidence>
<evidence type="ECO:0008006" key="13">
    <source>
        <dbReference type="Google" id="ProtNLM"/>
    </source>
</evidence>
<feature type="region of interest" description="Disordered" evidence="8">
    <location>
        <begin position="323"/>
        <end position="356"/>
    </location>
</feature>
<keyword evidence="6" id="KW-0636">Prenylation</keyword>
<dbReference type="PROSITE" id="PS50076">
    <property type="entry name" value="DNAJ_2"/>
    <property type="match status" value="1"/>
</dbReference>